<dbReference type="AlphaFoldDB" id="A0A226CVU2"/>
<dbReference type="OrthoDB" id="8250201at2759"/>
<sequence>MLTMARAKKILDEDIFGRLVVLGKLRHQTRTLEAEKLYRERTKKGGPTLPQSSTCPSCKLEFCTGEYCKEFSYDFFARIIFGKDYDAYVESMVKTRQRKDKEFRKREKIGRKLEKKRKQNTKKKKN</sequence>
<reference evidence="2 3" key="1">
    <citation type="submission" date="2015-12" db="EMBL/GenBank/DDBJ databases">
        <title>The genome of Folsomia candida.</title>
        <authorList>
            <person name="Faddeeva A."/>
            <person name="Derks M.F."/>
            <person name="Anvar Y."/>
            <person name="Smit S."/>
            <person name="Van Straalen N."/>
            <person name="Roelofs D."/>
        </authorList>
    </citation>
    <scope>NUCLEOTIDE SEQUENCE [LARGE SCALE GENOMIC DNA]</scope>
    <source>
        <strain evidence="2 3">VU population</strain>
        <tissue evidence="2">Whole body</tissue>
    </source>
</reference>
<feature type="region of interest" description="Disordered" evidence="1">
    <location>
        <begin position="97"/>
        <end position="126"/>
    </location>
</feature>
<dbReference type="Proteomes" id="UP000198287">
    <property type="component" value="Unassembled WGS sequence"/>
</dbReference>
<feature type="non-terminal residue" evidence="2">
    <location>
        <position position="126"/>
    </location>
</feature>
<accession>A0A226CVU2</accession>
<comment type="caution">
    <text evidence="2">The sequence shown here is derived from an EMBL/GenBank/DDBJ whole genome shotgun (WGS) entry which is preliminary data.</text>
</comment>
<organism evidence="2 3">
    <name type="scientific">Folsomia candida</name>
    <name type="common">Springtail</name>
    <dbReference type="NCBI Taxonomy" id="158441"/>
    <lineage>
        <taxon>Eukaryota</taxon>
        <taxon>Metazoa</taxon>
        <taxon>Ecdysozoa</taxon>
        <taxon>Arthropoda</taxon>
        <taxon>Hexapoda</taxon>
        <taxon>Collembola</taxon>
        <taxon>Entomobryomorpha</taxon>
        <taxon>Isotomoidea</taxon>
        <taxon>Isotomidae</taxon>
        <taxon>Proisotominae</taxon>
        <taxon>Folsomia</taxon>
    </lineage>
</organism>
<evidence type="ECO:0000313" key="3">
    <source>
        <dbReference type="Proteomes" id="UP000198287"/>
    </source>
</evidence>
<gene>
    <name evidence="2" type="ORF">Fcan01_28168</name>
</gene>
<protein>
    <submittedName>
        <fullName evidence="2">Uncharacterized protein</fullName>
    </submittedName>
</protein>
<feature type="compositionally biased region" description="Basic residues" evidence="1">
    <location>
        <begin position="106"/>
        <end position="126"/>
    </location>
</feature>
<evidence type="ECO:0000313" key="2">
    <source>
        <dbReference type="EMBL" id="OXA37103.1"/>
    </source>
</evidence>
<dbReference type="EMBL" id="LNIX01000065">
    <property type="protein sequence ID" value="OXA37103.1"/>
    <property type="molecule type" value="Genomic_DNA"/>
</dbReference>
<evidence type="ECO:0000256" key="1">
    <source>
        <dbReference type="SAM" id="MobiDB-lite"/>
    </source>
</evidence>
<name>A0A226CVU2_FOLCA</name>
<keyword evidence="3" id="KW-1185">Reference proteome</keyword>
<proteinExistence type="predicted"/>